<evidence type="ECO:0000256" key="1">
    <source>
        <dbReference type="ARBA" id="ARBA00022723"/>
    </source>
</evidence>
<dbReference type="InterPro" id="IPR004162">
    <property type="entry name" value="SINA-like_animal"/>
</dbReference>
<name>A0A1B6M4D9_9HEMI</name>
<evidence type="ECO:0000256" key="2">
    <source>
        <dbReference type="ARBA" id="ARBA00022771"/>
    </source>
</evidence>
<dbReference type="Gene3D" id="3.30.40.10">
    <property type="entry name" value="Zinc/RING finger domain, C3HC4 (zinc finger)"/>
    <property type="match status" value="1"/>
</dbReference>
<dbReference type="SUPFAM" id="SSF57850">
    <property type="entry name" value="RING/U-box"/>
    <property type="match status" value="1"/>
</dbReference>
<dbReference type="EMBL" id="GEBQ01009185">
    <property type="protein sequence ID" value="JAT30792.1"/>
    <property type="molecule type" value="Transcribed_RNA"/>
</dbReference>
<dbReference type="GO" id="GO:0043161">
    <property type="term" value="P:proteasome-mediated ubiquitin-dependent protein catabolic process"/>
    <property type="evidence" value="ECO:0007669"/>
    <property type="project" value="TreeGrafter"/>
</dbReference>
<evidence type="ECO:0000313" key="6">
    <source>
        <dbReference type="EMBL" id="JAT30792.1"/>
    </source>
</evidence>
<dbReference type="GO" id="GO:0008270">
    <property type="term" value="F:zinc ion binding"/>
    <property type="evidence" value="ECO:0007669"/>
    <property type="project" value="UniProtKB-KW"/>
</dbReference>
<feature type="domain" description="RING-type" evidence="5">
    <location>
        <begin position="26"/>
        <end position="61"/>
    </location>
</feature>
<dbReference type="GO" id="GO:0061630">
    <property type="term" value="F:ubiquitin protein ligase activity"/>
    <property type="evidence" value="ECO:0007669"/>
    <property type="project" value="TreeGrafter"/>
</dbReference>
<keyword evidence="3" id="KW-0862">Zinc</keyword>
<dbReference type="InterPro" id="IPR001841">
    <property type="entry name" value="Znf_RING"/>
</dbReference>
<feature type="non-terminal residue" evidence="6">
    <location>
        <position position="1"/>
    </location>
</feature>
<sequence>DCSDMATSLMQKFKNVVFNLEKIAECPVCLQTVTPPFKLCAAGHFICSGCIKTLKMCPVCQKEFTLENPICVKNMLEALPQFCRSSANGCEVILDANGDHEKFCGFHSVKCVVGDCNEEITVYQLLEHHQTKHPDSYITDANTLGTWQLEETSKIVPVYLFNIWFWVVLINIGQKYLKISFLSLPTEKLTDEYYVRVSFGKGSFVFLCTLRALIKWCLEDVKEESTSCEDGSRSQESLLHYTILLPLKALHNVLKSDGAMDYTLEFFRKTK</sequence>
<dbReference type="PANTHER" id="PTHR45877:SF2">
    <property type="entry name" value="E3 UBIQUITIN-PROTEIN LIGASE SINA-RELATED"/>
    <property type="match status" value="1"/>
</dbReference>
<evidence type="ECO:0000259" key="5">
    <source>
        <dbReference type="PROSITE" id="PS50089"/>
    </source>
</evidence>
<dbReference type="InterPro" id="IPR013083">
    <property type="entry name" value="Znf_RING/FYVE/PHD"/>
</dbReference>
<organism evidence="6">
    <name type="scientific">Graphocephala atropunctata</name>
    <dbReference type="NCBI Taxonomy" id="36148"/>
    <lineage>
        <taxon>Eukaryota</taxon>
        <taxon>Metazoa</taxon>
        <taxon>Ecdysozoa</taxon>
        <taxon>Arthropoda</taxon>
        <taxon>Hexapoda</taxon>
        <taxon>Insecta</taxon>
        <taxon>Pterygota</taxon>
        <taxon>Neoptera</taxon>
        <taxon>Paraneoptera</taxon>
        <taxon>Hemiptera</taxon>
        <taxon>Auchenorrhyncha</taxon>
        <taxon>Membracoidea</taxon>
        <taxon>Cicadellidae</taxon>
        <taxon>Cicadellinae</taxon>
        <taxon>Cicadellini</taxon>
        <taxon>Graphocephala</taxon>
    </lineage>
</organism>
<keyword evidence="1" id="KW-0479">Metal-binding</keyword>
<keyword evidence="2 4" id="KW-0863">Zinc-finger</keyword>
<dbReference type="SUPFAM" id="SSF49599">
    <property type="entry name" value="TRAF domain-like"/>
    <property type="match status" value="1"/>
</dbReference>
<protein>
    <recommendedName>
        <fullName evidence="5">RING-type domain-containing protein</fullName>
    </recommendedName>
</protein>
<evidence type="ECO:0000256" key="4">
    <source>
        <dbReference type="PROSITE-ProRule" id="PRU00175"/>
    </source>
</evidence>
<dbReference type="InterPro" id="IPR049548">
    <property type="entry name" value="Sina-like_RING"/>
</dbReference>
<reference evidence="6" key="1">
    <citation type="submission" date="2015-11" db="EMBL/GenBank/DDBJ databases">
        <title>De novo transcriptome assembly of four potential Pierce s Disease insect vectors from Arizona vineyards.</title>
        <authorList>
            <person name="Tassone E.E."/>
        </authorList>
    </citation>
    <scope>NUCLEOTIDE SEQUENCE</scope>
</reference>
<dbReference type="GO" id="GO:0005737">
    <property type="term" value="C:cytoplasm"/>
    <property type="evidence" value="ECO:0007669"/>
    <property type="project" value="TreeGrafter"/>
</dbReference>
<dbReference type="GO" id="GO:0031624">
    <property type="term" value="F:ubiquitin conjugating enzyme binding"/>
    <property type="evidence" value="ECO:0007669"/>
    <property type="project" value="TreeGrafter"/>
</dbReference>
<gene>
    <name evidence="6" type="ORF">g.2694</name>
</gene>
<proteinExistence type="predicted"/>
<evidence type="ECO:0000256" key="3">
    <source>
        <dbReference type="ARBA" id="ARBA00022833"/>
    </source>
</evidence>
<dbReference type="AlphaFoldDB" id="A0A1B6M4D9"/>
<dbReference type="Pfam" id="PF21362">
    <property type="entry name" value="Sina_RING"/>
    <property type="match status" value="1"/>
</dbReference>
<accession>A0A1B6M4D9</accession>
<dbReference type="PANTHER" id="PTHR45877">
    <property type="entry name" value="E3 UBIQUITIN-PROTEIN LIGASE SIAH2"/>
    <property type="match status" value="1"/>
</dbReference>
<dbReference type="PROSITE" id="PS50089">
    <property type="entry name" value="ZF_RING_2"/>
    <property type="match status" value="1"/>
</dbReference>